<accession>A0AAX6F5D6</accession>
<organism evidence="1 2">
    <name type="scientific">Iris pallida</name>
    <name type="common">Sweet iris</name>
    <dbReference type="NCBI Taxonomy" id="29817"/>
    <lineage>
        <taxon>Eukaryota</taxon>
        <taxon>Viridiplantae</taxon>
        <taxon>Streptophyta</taxon>
        <taxon>Embryophyta</taxon>
        <taxon>Tracheophyta</taxon>
        <taxon>Spermatophyta</taxon>
        <taxon>Magnoliopsida</taxon>
        <taxon>Liliopsida</taxon>
        <taxon>Asparagales</taxon>
        <taxon>Iridaceae</taxon>
        <taxon>Iridoideae</taxon>
        <taxon>Irideae</taxon>
        <taxon>Iris</taxon>
    </lineage>
</organism>
<reference evidence="1" key="2">
    <citation type="submission" date="2023-04" db="EMBL/GenBank/DDBJ databases">
        <authorList>
            <person name="Bruccoleri R.E."/>
            <person name="Oakeley E.J."/>
            <person name="Faust A.-M."/>
            <person name="Dessus-Babus S."/>
            <person name="Altorfer M."/>
            <person name="Burckhardt D."/>
            <person name="Oertli M."/>
            <person name="Naumann U."/>
            <person name="Petersen F."/>
            <person name="Wong J."/>
        </authorList>
    </citation>
    <scope>NUCLEOTIDE SEQUENCE</scope>
    <source>
        <strain evidence="1">GSM-AAB239-AS_SAM_17_03QT</strain>
        <tissue evidence="1">Leaf</tissue>
    </source>
</reference>
<comment type="caution">
    <text evidence="1">The sequence shown here is derived from an EMBL/GenBank/DDBJ whole genome shotgun (WGS) entry which is preliminary data.</text>
</comment>
<sequence>MTVRRRIFISRTTAARARHYLRHRHRPCYRHCGHQVQLMLFETTSVEFMHETHPGVQDMTCDTFLKIVQKCKRKFVITQVHCAWAVTEAYFAPSIAFYFANSTIIVANLTI</sequence>
<evidence type="ECO:0000313" key="2">
    <source>
        <dbReference type="Proteomes" id="UP001140949"/>
    </source>
</evidence>
<dbReference type="Proteomes" id="UP001140949">
    <property type="component" value="Unassembled WGS sequence"/>
</dbReference>
<gene>
    <name evidence="1" type="ORF">M6B38_153395</name>
</gene>
<reference evidence="1" key="1">
    <citation type="journal article" date="2023" name="GigaByte">
        <title>Genome assembly of the bearded iris, Iris pallida Lam.</title>
        <authorList>
            <person name="Bruccoleri R.E."/>
            <person name="Oakeley E.J."/>
            <person name="Faust A.M.E."/>
            <person name="Altorfer M."/>
            <person name="Dessus-Babus S."/>
            <person name="Burckhardt D."/>
            <person name="Oertli M."/>
            <person name="Naumann U."/>
            <person name="Petersen F."/>
            <person name="Wong J."/>
        </authorList>
    </citation>
    <scope>NUCLEOTIDE SEQUENCE</scope>
    <source>
        <strain evidence="1">GSM-AAB239-AS_SAM_17_03QT</strain>
    </source>
</reference>
<keyword evidence="2" id="KW-1185">Reference proteome</keyword>
<dbReference type="Gene3D" id="1.20.1440.250">
    <property type="match status" value="1"/>
</dbReference>
<protein>
    <submittedName>
        <fullName evidence="1">Protein EXPORTIN 1A</fullName>
    </submittedName>
</protein>
<evidence type="ECO:0000313" key="1">
    <source>
        <dbReference type="EMBL" id="KAJ6811584.1"/>
    </source>
</evidence>
<name>A0AAX6F5D6_IRIPA</name>
<proteinExistence type="predicted"/>
<dbReference type="AlphaFoldDB" id="A0AAX6F5D6"/>
<dbReference type="EMBL" id="JANAVB010031617">
    <property type="protein sequence ID" value="KAJ6811584.1"/>
    <property type="molecule type" value="Genomic_DNA"/>
</dbReference>